<evidence type="ECO:0000256" key="2">
    <source>
        <dbReference type="ARBA" id="ARBA00023043"/>
    </source>
</evidence>
<dbReference type="InterPro" id="IPR002110">
    <property type="entry name" value="Ankyrin_rpt"/>
</dbReference>
<dbReference type="SMART" id="SM00248">
    <property type="entry name" value="ANK"/>
    <property type="match status" value="3"/>
</dbReference>
<name>A0A7S3E1W6_9CHLO</name>
<dbReference type="Pfam" id="PF17830">
    <property type="entry name" value="STI1-HOP_DP"/>
    <property type="match status" value="1"/>
</dbReference>
<evidence type="ECO:0000256" key="1">
    <source>
        <dbReference type="ARBA" id="ARBA00022737"/>
    </source>
</evidence>
<dbReference type="SUPFAM" id="SSF48403">
    <property type="entry name" value="Ankyrin repeat"/>
    <property type="match status" value="1"/>
</dbReference>
<dbReference type="InterPro" id="IPR041243">
    <property type="entry name" value="STI1/HOP_DP"/>
</dbReference>
<evidence type="ECO:0000259" key="5">
    <source>
        <dbReference type="Pfam" id="PF17830"/>
    </source>
</evidence>
<protein>
    <recommendedName>
        <fullName evidence="5">STI1/HOP DP domain-containing protein</fullName>
    </recommendedName>
</protein>
<feature type="region of interest" description="Disordered" evidence="4">
    <location>
        <begin position="1"/>
        <end position="31"/>
    </location>
</feature>
<dbReference type="EMBL" id="HBHU01005884">
    <property type="protein sequence ID" value="CAE0017951.1"/>
    <property type="molecule type" value="Transcribed_RNA"/>
</dbReference>
<feature type="repeat" description="ANK" evidence="3">
    <location>
        <begin position="205"/>
        <end position="237"/>
    </location>
</feature>
<organism evidence="6">
    <name type="scientific">Chloropicon laureae</name>
    <dbReference type="NCBI Taxonomy" id="464258"/>
    <lineage>
        <taxon>Eukaryota</taxon>
        <taxon>Viridiplantae</taxon>
        <taxon>Chlorophyta</taxon>
        <taxon>Chloropicophyceae</taxon>
        <taxon>Chloropicales</taxon>
        <taxon>Chloropicaceae</taxon>
        <taxon>Chloropicon</taxon>
    </lineage>
</organism>
<proteinExistence type="predicted"/>
<evidence type="ECO:0000256" key="3">
    <source>
        <dbReference type="PROSITE-ProRule" id="PRU00023"/>
    </source>
</evidence>
<accession>A0A7S3E1W6</accession>
<dbReference type="InterPro" id="IPR036770">
    <property type="entry name" value="Ankyrin_rpt-contain_sf"/>
</dbReference>
<feature type="domain" description="STI1/HOP DP" evidence="5">
    <location>
        <begin position="127"/>
        <end position="174"/>
    </location>
</feature>
<dbReference type="PROSITE" id="PS50297">
    <property type="entry name" value="ANK_REP_REGION"/>
    <property type="match status" value="3"/>
</dbReference>
<dbReference type="PANTHER" id="PTHR24171:SF9">
    <property type="entry name" value="ANKYRIN REPEAT DOMAIN-CONTAINING PROTEIN 39"/>
    <property type="match status" value="1"/>
</dbReference>
<dbReference type="Pfam" id="PF12796">
    <property type="entry name" value="Ank_2"/>
    <property type="match status" value="1"/>
</dbReference>
<feature type="repeat" description="ANK" evidence="3">
    <location>
        <begin position="271"/>
        <end position="303"/>
    </location>
</feature>
<dbReference type="PANTHER" id="PTHR24171">
    <property type="entry name" value="ANKYRIN REPEAT DOMAIN-CONTAINING PROTEIN 39-RELATED"/>
    <property type="match status" value="1"/>
</dbReference>
<evidence type="ECO:0000256" key="4">
    <source>
        <dbReference type="SAM" id="MobiDB-lite"/>
    </source>
</evidence>
<reference evidence="6" key="1">
    <citation type="submission" date="2021-01" db="EMBL/GenBank/DDBJ databases">
        <authorList>
            <person name="Corre E."/>
            <person name="Pelletier E."/>
            <person name="Niang G."/>
            <person name="Scheremetjew M."/>
            <person name="Finn R."/>
            <person name="Kale V."/>
            <person name="Holt S."/>
            <person name="Cochrane G."/>
            <person name="Meng A."/>
            <person name="Brown T."/>
            <person name="Cohen L."/>
        </authorList>
    </citation>
    <scope>NUCLEOTIDE SEQUENCE</scope>
    <source>
        <strain evidence="6">RCC856</strain>
    </source>
</reference>
<evidence type="ECO:0000313" key="7">
    <source>
        <dbReference type="EMBL" id="CAE0017951.1"/>
    </source>
</evidence>
<keyword evidence="2 3" id="KW-0040">ANK repeat</keyword>
<dbReference type="EMBL" id="HBHU01005883">
    <property type="protein sequence ID" value="CAE0017950.1"/>
    <property type="molecule type" value="Transcribed_RNA"/>
</dbReference>
<evidence type="ECO:0000313" key="6">
    <source>
        <dbReference type="EMBL" id="CAE0017950.1"/>
    </source>
</evidence>
<sequence>MSDKDIEPVKDAKEAGGSSGDPFDMSGMKDMLGGNNMMEMAKKLAEDPQFAEMTKNLQSAFGGMGGAGGAGGPGAGPGGMDPNQYMQAMNNMMQDPSFVKYSEQLYSNMMKDPMMSRVMQSMQNPNARLEMESRMAELKNDPELKHVIEDMESGGPDAMMKYWNDPDVLSKIGKKMQGVMGDGPPMVGGGGAGAAAGAGAAEEEEELVDLHGAVSAGDLDACKELLKLGADANEKDEEGRSALHFACGYGEIPCAEFLIENGADVNILDNSDNTPLHYAAGYGEKASVELLLKHKGKKELLNNDKHTAYDLAKMNEQNELCDLLK</sequence>
<dbReference type="Gene3D" id="1.25.40.20">
    <property type="entry name" value="Ankyrin repeat-containing domain"/>
    <property type="match status" value="2"/>
</dbReference>
<feature type="repeat" description="ANK" evidence="3">
    <location>
        <begin position="238"/>
        <end position="270"/>
    </location>
</feature>
<feature type="compositionally biased region" description="Basic and acidic residues" evidence="4">
    <location>
        <begin position="1"/>
        <end position="14"/>
    </location>
</feature>
<dbReference type="PROSITE" id="PS50088">
    <property type="entry name" value="ANK_REPEAT"/>
    <property type="match status" value="3"/>
</dbReference>
<gene>
    <name evidence="6" type="ORF">CLAU1311_LOCUS3800</name>
    <name evidence="7" type="ORF">CLAU1311_LOCUS3801</name>
</gene>
<dbReference type="AlphaFoldDB" id="A0A7S3E1W6"/>
<keyword evidence="1" id="KW-0677">Repeat</keyword>